<comment type="caution">
    <text evidence="2">The sequence shown here is derived from an EMBL/GenBank/DDBJ whole genome shotgun (WGS) entry which is preliminary data.</text>
</comment>
<reference evidence="2 3" key="1">
    <citation type="submission" date="2017-07" db="EMBL/GenBank/DDBJ databases">
        <title>The genome sequence of Paludifilum halophilum highlights mechanisms for microbial adaptation to high salt environemnts.</title>
        <authorList>
            <person name="Belbahri L."/>
        </authorList>
    </citation>
    <scope>NUCLEOTIDE SEQUENCE [LARGE SCALE GENOMIC DNA]</scope>
    <source>
        <strain evidence="2 3">DSM 102817</strain>
    </source>
</reference>
<dbReference type="Proteomes" id="UP000215459">
    <property type="component" value="Unassembled WGS sequence"/>
</dbReference>
<evidence type="ECO:0000256" key="1">
    <source>
        <dbReference type="SAM" id="MobiDB-lite"/>
    </source>
</evidence>
<gene>
    <name evidence="2" type="ORF">CHM34_14885</name>
</gene>
<evidence type="ECO:0000313" key="2">
    <source>
        <dbReference type="EMBL" id="OYD06832.1"/>
    </source>
</evidence>
<protein>
    <submittedName>
        <fullName evidence="2">Uncharacterized protein</fullName>
    </submittedName>
</protein>
<dbReference type="EMBL" id="NOWF01000009">
    <property type="protein sequence ID" value="OYD06832.1"/>
    <property type="molecule type" value="Genomic_DNA"/>
</dbReference>
<feature type="region of interest" description="Disordered" evidence="1">
    <location>
        <begin position="37"/>
        <end position="56"/>
    </location>
</feature>
<proteinExistence type="predicted"/>
<sequence>MKEVVCEKLEKGFSCCKAPGLWLGLGPQLTRWRTIESSADTSRLGTGADEPKHKGAGRPVLQKFRCGAFYRQRDEYLEARSGCGYGTI</sequence>
<accession>A0A235B3M2</accession>
<evidence type="ECO:0000313" key="3">
    <source>
        <dbReference type="Proteomes" id="UP000215459"/>
    </source>
</evidence>
<name>A0A235B3M2_9BACL</name>
<dbReference type="AlphaFoldDB" id="A0A235B3M2"/>
<keyword evidence="3" id="KW-1185">Reference proteome</keyword>
<organism evidence="2 3">
    <name type="scientific">Paludifilum halophilum</name>
    <dbReference type="NCBI Taxonomy" id="1642702"/>
    <lineage>
        <taxon>Bacteria</taxon>
        <taxon>Bacillati</taxon>
        <taxon>Bacillota</taxon>
        <taxon>Bacilli</taxon>
        <taxon>Bacillales</taxon>
        <taxon>Thermoactinomycetaceae</taxon>
        <taxon>Paludifilum</taxon>
    </lineage>
</organism>